<gene>
    <name evidence="1" type="ORF">OHU17_03745</name>
</gene>
<organism evidence="1 2">
    <name type="scientific">Streptomyces goshikiensis</name>
    <dbReference type="NCBI Taxonomy" id="1942"/>
    <lineage>
        <taxon>Bacteria</taxon>
        <taxon>Bacillati</taxon>
        <taxon>Actinomycetota</taxon>
        <taxon>Actinomycetes</taxon>
        <taxon>Kitasatosporales</taxon>
        <taxon>Streptomycetaceae</taxon>
        <taxon>Streptomyces</taxon>
    </lineage>
</organism>
<evidence type="ECO:0000313" key="1">
    <source>
        <dbReference type="EMBL" id="WUO44995.1"/>
    </source>
</evidence>
<accession>A0ABZ1RDX8</accession>
<protein>
    <submittedName>
        <fullName evidence="1">Uncharacterized protein</fullName>
    </submittedName>
</protein>
<name>A0ABZ1RDX8_9ACTN</name>
<sequence length="71" mass="7761">MYEMRAESIADRCQLLWHVIAKDTTFSTLCGSLLNPDQTPPPAADPAAERYCAPCMTAFSRAVHAFGTPSE</sequence>
<proteinExistence type="predicted"/>
<reference evidence="1" key="1">
    <citation type="submission" date="2022-10" db="EMBL/GenBank/DDBJ databases">
        <title>The complete genomes of actinobacterial strains from the NBC collection.</title>
        <authorList>
            <person name="Joergensen T.S."/>
            <person name="Alvarez Arevalo M."/>
            <person name="Sterndorff E.B."/>
            <person name="Faurdal D."/>
            <person name="Vuksanovic O."/>
            <person name="Mourched A.-S."/>
            <person name="Charusanti P."/>
            <person name="Shaw S."/>
            <person name="Blin K."/>
            <person name="Weber T."/>
        </authorList>
    </citation>
    <scope>NUCLEOTIDE SEQUENCE</scope>
    <source>
        <strain evidence="1">NBC_00283</strain>
    </source>
</reference>
<keyword evidence="2" id="KW-1185">Reference proteome</keyword>
<dbReference type="Proteomes" id="UP001432075">
    <property type="component" value="Chromosome"/>
</dbReference>
<dbReference type="RefSeq" id="WP_073777114.1">
    <property type="nucleotide sequence ID" value="NZ_BMVE01000003.1"/>
</dbReference>
<dbReference type="EMBL" id="CP108057">
    <property type="protein sequence ID" value="WUO44995.1"/>
    <property type="molecule type" value="Genomic_DNA"/>
</dbReference>
<evidence type="ECO:0000313" key="2">
    <source>
        <dbReference type="Proteomes" id="UP001432075"/>
    </source>
</evidence>